<accession>A0AAE1B7N8</accession>
<organism evidence="1 2">
    <name type="scientific">Elysia crispata</name>
    <name type="common">lettuce slug</name>
    <dbReference type="NCBI Taxonomy" id="231223"/>
    <lineage>
        <taxon>Eukaryota</taxon>
        <taxon>Metazoa</taxon>
        <taxon>Spiralia</taxon>
        <taxon>Lophotrochozoa</taxon>
        <taxon>Mollusca</taxon>
        <taxon>Gastropoda</taxon>
        <taxon>Heterobranchia</taxon>
        <taxon>Euthyneura</taxon>
        <taxon>Panpulmonata</taxon>
        <taxon>Sacoglossa</taxon>
        <taxon>Placobranchoidea</taxon>
        <taxon>Plakobranchidae</taxon>
        <taxon>Elysia</taxon>
    </lineage>
</organism>
<evidence type="ECO:0000313" key="2">
    <source>
        <dbReference type="Proteomes" id="UP001283361"/>
    </source>
</evidence>
<evidence type="ECO:0000313" key="1">
    <source>
        <dbReference type="EMBL" id="KAK3801112.1"/>
    </source>
</evidence>
<comment type="caution">
    <text evidence="1">The sequence shown here is derived from an EMBL/GenBank/DDBJ whole genome shotgun (WGS) entry which is preliminary data.</text>
</comment>
<keyword evidence="2" id="KW-1185">Reference proteome</keyword>
<proteinExistence type="predicted"/>
<name>A0AAE1B7N8_9GAST</name>
<dbReference type="EMBL" id="JAWDGP010000365">
    <property type="protein sequence ID" value="KAK3801112.1"/>
    <property type="molecule type" value="Genomic_DNA"/>
</dbReference>
<gene>
    <name evidence="1" type="ORF">RRG08_029372</name>
</gene>
<dbReference type="Proteomes" id="UP001283361">
    <property type="component" value="Unassembled WGS sequence"/>
</dbReference>
<sequence length="120" mass="13162">MLVSAQKFWSVELGSEESLGTSRTPVCYDWPRNTPDELSTIYLQPYNHKQSFSPIPAIAAAQCLLVSRNAVPGIVRGTSAPTRLISCDDSTWQYLLVDSSCLDGVRPGRGQLGEMERKSG</sequence>
<dbReference type="AlphaFoldDB" id="A0AAE1B7N8"/>
<protein>
    <submittedName>
        <fullName evidence="1">Uncharacterized protein</fullName>
    </submittedName>
</protein>
<reference evidence="1" key="1">
    <citation type="journal article" date="2023" name="G3 (Bethesda)">
        <title>A reference genome for the long-term kleptoplast-retaining sea slug Elysia crispata morphotype clarki.</title>
        <authorList>
            <person name="Eastman K.E."/>
            <person name="Pendleton A.L."/>
            <person name="Shaikh M.A."/>
            <person name="Suttiyut T."/>
            <person name="Ogas R."/>
            <person name="Tomko P."/>
            <person name="Gavelis G."/>
            <person name="Widhalm J.R."/>
            <person name="Wisecaver J.H."/>
        </authorList>
    </citation>
    <scope>NUCLEOTIDE SEQUENCE</scope>
    <source>
        <strain evidence="1">ECLA1</strain>
    </source>
</reference>